<dbReference type="PROSITE" id="PS50102">
    <property type="entry name" value="RRM"/>
    <property type="match status" value="2"/>
</dbReference>
<dbReference type="GO" id="GO:0003723">
    <property type="term" value="F:RNA binding"/>
    <property type="evidence" value="ECO:0007669"/>
    <property type="project" value="UniProtKB-UniRule"/>
</dbReference>
<evidence type="ECO:0000313" key="5">
    <source>
        <dbReference type="Proteomes" id="UP001530377"/>
    </source>
</evidence>
<feature type="non-terminal residue" evidence="4">
    <location>
        <position position="1"/>
    </location>
</feature>
<dbReference type="CDD" id="cd00590">
    <property type="entry name" value="RRM_SF"/>
    <property type="match status" value="1"/>
</dbReference>
<dbReference type="Proteomes" id="UP001530377">
    <property type="component" value="Unassembled WGS sequence"/>
</dbReference>
<sequence>YSSAINYYFCFARKSTNSSMNLDRAFVLLFASIGAVAGFTPSRVSFSASLSQSSMPNVRVASALLSEVEQAAESTETVVAAAPGFDTAIHIGNISFDTRESDLRDIFSTYGSVSKVNMPIDRETGRPRGFAFVNMSSAQEHAAAIEALNESEVGGRTIYVSESVPKEKYAANKNKFDGPKKRTTPRGPRGTKIYVGNLNFDTTLEDVQAVFSEYGDVKDCFLPSDYDGNPRGFAFVTLDDDSALKAIEGLDGTELGGRTINVKKSLPKESKPKDRY</sequence>
<evidence type="ECO:0000313" key="4">
    <source>
        <dbReference type="EMBL" id="KAL3826842.1"/>
    </source>
</evidence>
<dbReference type="AlphaFoldDB" id="A0ABD3SQL7"/>
<dbReference type="InterPro" id="IPR012677">
    <property type="entry name" value="Nucleotide-bd_a/b_plait_sf"/>
</dbReference>
<proteinExistence type="predicted"/>
<dbReference type="Gene3D" id="3.30.70.330">
    <property type="match status" value="2"/>
</dbReference>
<keyword evidence="1 2" id="KW-0694">RNA-binding</keyword>
<evidence type="ECO:0000256" key="1">
    <source>
        <dbReference type="ARBA" id="ARBA00022884"/>
    </source>
</evidence>
<evidence type="ECO:0000259" key="3">
    <source>
        <dbReference type="PROSITE" id="PS50102"/>
    </source>
</evidence>
<gene>
    <name evidence="4" type="ORF">ACHAXA_005684</name>
</gene>
<comment type="caution">
    <text evidence="4">The sequence shown here is derived from an EMBL/GenBank/DDBJ whole genome shotgun (WGS) entry which is preliminary data.</text>
</comment>
<dbReference type="InterPro" id="IPR052462">
    <property type="entry name" value="SLIRP/GR-RBP-like"/>
</dbReference>
<accession>A0ABD3SQL7</accession>
<evidence type="ECO:0000256" key="2">
    <source>
        <dbReference type="PROSITE-ProRule" id="PRU00176"/>
    </source>
</evidence>
<dbReference type="Pfam" id="PF00076">
    <property type="entry name" value="RRM_1"/>
    <property type="match status" value="2"/>
</dbReference>
<dbReference type="InterPro" id="IPR035979">
    <property type="entry name" value="RBD_domain_sf"/>
</dbReference>
<dbReference type="SUPFAM" id="SSF54928">
    <property type="entry name" value="RNA-binding domain, RBD"/>
    <property type="match status" value="2"/>
</dbReference>
<dbReference type="SMART" id="SM00360">
    <property type="entry name" value="RRM"/>
    <property type="match status" value="2"/>
</dbReference>
<dbReference type="EMBL" id="JALLPB020000013">
    <property type="protein sequence ID" value="KAL3826842.1"/>
    <property type="molecule type" value="Genomic_DNA"/>
</dbReference>
<organism evidence="4 5">
    <name type="scientific">Cyclostephanos tholiformis</name>
    <dbReference type="NCBI Taxonomy" id="382380"/>
    <lineage>
        <taxon>Eukaryota</taxon>
        <taxon>Sar</taxon>
        <taxon>Stramenopiles</taxon>
        <taxon>Ochrophyta</taxon>
        <taxon>Bacillariophyta</taxon>
        <taxon>Coscinodiscophyceae</taxon>
        <taxon>Thalassiosirophycidae</taxon>
        <taxon>Stephanodiscales</taxon>
        <taxon>Stephanodiscaceae</taxon>
        <taxon>Cyclostephanos</taxon>
    </lineage>
</organism>
<protein>
    <recommendedName>
        <fullName evidence="3">RRM domain-containing protein</fullName>
    </recommendedName>
</protein>
<feature type="domain" description="RRM" evidence="3">
    <location>
        <begin position="191"/>
        <end position="267"/>
    </location>
</feature>
<dbReference type="InterPro" id="IPR000504">
    <property type="entry name" value="RRM_dom"/>
</dbReference>
<name>A0ABD3SQL7_9STRA</name>
<dbReference type="PANTHER" id="PTHR48027">
    <property type="entry name" value="HETEROGENEOUS NUCLEAR RIBONUCLEOPROTEIN 87F-RELATED"/>
    <property type="match status" value="1"/>
</dbReference>
<keyword evidence="5" id="KW-1185">Reference proteome</keyword>
<reference evidence="4 5" key="1">
    <citation type="submission" date="2024-10" db="EMBL/GenBank/DDBJ databases">
        <title>Updated reference genomes for cyclostephanoid diatoms.</title>
        <authorList>
            <person name="Roberts W.R."/>
            <person name="Alverson A.J."/>
        </authorList>
    </citation>
    <scope>NUCLEOTIDE SEQUENCE [LARGE SCALE GENOMIC DNA]</scope>
    <source>
        <strain evidence="4 5">AJA228-03</strain>
    </source>
</reference>
<feature type="domain" description="RRM" evidence="3">
    <location>
        <begin position="87"/>
        <end position="165"/>
    </location>
</feature>